<protein>
    <submittedName>
        <fullName evidence="1">Uncharacterized protein</fullName>
    </submittedName>
</protein>
<dbReference type="AlphaFoldDB" id="A0A1H8ZDL3"/>
<evidence type="ECO:0000313" key="1">
    <source>
        <dbReference type="EMBL" id="SEP62435.1"/>
    </source>
</evidence>
<keyword evidence="2" id="KW-1185">Reference proteome</keyword>
<dbReference type="OrthoDB" id="1492845at2"/>
<name>A0A1H8ZDL3_9BACT</name>
<dbReference type="Proteomes" id="UP000199021">
    <property type="component" value="Unassembled WGS sequence"/>
</dbReference>
<dbReference type="STRING" id="478744.SAMN05444359_101281"/>
<dbReference type="EMBL" id="FOFB01000001">
    <property type="protein sequence ID" value="SEP62435.1"/>
    <property type="molecule type" value="Genomic_DNA"/>
</dbReference>
<proteinExistence type="predicted"/>
<dbReference type="InParanoid" id="A0A1H8ZDL3"/>
<reference evidence="2" key="1">
    <citation type="submission" date="2016-10" db="EMBL/GenBank/DDBJ databases">
        <authorList>
            <person name="Varghese N."/>
            <person name="Submissions S."/>
        </authorList>
    </citation>
    <scope>NUCLEOTIDE SEQUENCE [LARGE SCALE GENOMIC DNA]</scope>
    <source>
        <strain evidence="2">DSM 24740</strain>
    </source>
</reference>
<sequence>MRVLSLPIGNDLLEIHINLWKSQETVYFNGQLASKKTHFIGTSHHFTTDAVHSFGVDHFRVVTSYGWMGFRYDVFKNDQCLLASGRTNVSAPKIVTQIKSRSKSVPHISRLDDPGLPDKELIEDLLV</sequence>
<gene>
    <name evidence="1" type="ORF">SAMN05444359_101281</name>
</gene>
<evidence type="ECO:0000313" key="2">
    <source>
        <dbReference type="Proteomes" id="UP000199021"/>
    </source>
</evidence>
<accession>A0A1H8ZDL3</accession>
<dbReference type="RefSeq" id="WP_090165005.1">
    <property type="nucleotide sequence ID" value="NZ_FOFB01000001.1"/>
</dbReference>
<organism evidence="1 2">
    <name type="scientific">Neolewinella agarilytica</name>
    <dbReference type="NCBI Taxonomy" id="478744"/>
    <lineage>
        <taxon>Bacteria</taxon>
        <taxon>Pseudomonadati</taxon>
        <taxon>Bacteroidota</taxon>
        <taxon>Saprospiria</taxon>
        <taxon>Saprospirales</taxon>
        <taxon>Lewinellaceae</taxon>
        <taxon>Neolewinella</taxon>
    </lineage>
</organism>